<dbReference type="RefSeq" id="WP_347925767.1">
    <property type="nucleotide sequence ID" value="NZ_CP157199.1"/>
</dbReference>
<dbReference type="PANTHER" id="PTHR42839">
    <property type="entry name" value="ISOCHORISMATE SYNTHASE ENTC"/>
    <property type="match status" value="1"/>
</dbReference>
<reference evidence="2" key="1">
    <citation type="submission" date="2024-05" db="EMBL/GenBank/DDBJ databases">
        <title>Pontimicrobium maritimus sp. nov., isolated form sea water.</title>
        <authorList>
            <person name="Muhammad N."/>
            <person name="Vuong T.Q."/>
            <person name="Han H.L."/>
            <person name="Kim S.-G."/>
        </authorList>
    </citation>
    <scope>NUCLEOTIDE SEQUENCE</scope>
    <source>
        <strain evidence="2">SW4</strain>
    </source>
</reference>
<proteinExistence type="predicted"/>
<dbReference type="InterPro" id="IPR015890">
    <property type="entry name" value="Chorismate_C"/>
</dbReference>
<dbReference type="SUPFAM" id="SSF56322">
    <property type="entry name" value="ADC synthase"/>
    <property type="match status" value="1"/>
</dbReference>
<dbReference type="Pfam" id="PF00425">
    <property type="entry name" value="Chorismate_bind"/>
    <property type="match status" value="2"/>
</dbReference>
<organism evidence="2">
    <name type="scientific">Pontimicrobium sp. SW4</name>
    <dbReference type="NCBI Taxonomy" id="3153519"/>
    <lineage>
        <taxon>Bacteria</taxon>
        <taxon>Pseudomonadati</taxon>
        <taxon>Bacteroidota</taxon>
        <taxon>Flavobacteriia</taxon>
        <taxon>Flavobacteriales</taxon>
        <taxon>Flavobacteriaceae</taxon>
        <taxon>Pontimicrobium</taxon>
    </lineage>
</organism>
<feature type="domain" description="Chorismate-utilising enzyme C-terminal" evidence="1">
    <location>
        <begin position="98"/>
        <end position="301"/>
    </location>
</feature>
<name>A0AAU7BWI5_9FLAO</name>
<dbReference type="EMBL" id="CP157199">
    <property type="protein sequence ID" value="XBG62501.1"/>
    <property type="molecule type" value="Genomic_DNA"/>
</dbReference>
<dbReference type="PANTHER" id="PTHR42839:SF2">
    <property type="entry name" value="ISOCHORISMATE SYNTHASE ENTC"/>
    <property type="match status" value="1"/>
</dbReference>
<feature type="domain" description="Chorismate-utilising enzyme C-terminal" evidence="1">
    <location>
        <begin position="319"/>
        <end position="363"/>
    </location>
</feature>
<dbReference type="AlphaFoldDB" id="A0AAU7BWI5"/>
<dbReference type="Gene3D" id="3.60.120.10">
    <property type="entry name" value="Anthranilate synthase"/>
    <property type="match status" value="1"/>
</dbReference>
<protein>
    <submittedName>
        <fullName evidence="2">Chorismate-binding protein</fullName>
    </submittedName>
</protein>
<dbReference type="InterPro" id="IPR005801">
    <property type="entry name" value="ADC_synthase"/>
</dbReference>
<evidence type="ECO:0000313" key="2">
    <source>
        <dbReference type="EMBL" id="XBG62501.1"/>
    </source>
</evidence>
<evidence type="ECO:0000259" key="1">
    <source>
        <dbReference type="Pfam" id="PF00425"/>
    </source>
</evidence>
<accession>A0AAU7BWI5</accession>
<gene>
    <name evidence="2" type="ORF">ABGB03_06240</name>
</gene>
<sequence>MTSKDFFGYISEHYSKGLPFVAYSKPNTFEIKAVLQKDSTLYKIEDFNETGFVFAPFDIRKDAILMPYSKSRMLLTLEDVPVEKEEALPFDIDNDQLHHVHLVEKGIESIQKGNLEKVVLSRKETLQLDKPLDPLKVFKTLLNNYNSAFVYCWYHPNVGLWLGATPETLLSIERNRFSTMALAGTQDYFGTLEVDWDSKEINEQKLVSDYVVKVLNGHVKNIEASEVQTVKAGRLLHLRTDITGELIDHSKSIQKLILKLHPTPAVCGLPKIDAMQFILDNEHYNREFYSGFLGELNKETKVQPRSGRRNIENAAYAFNKRSTNLFVNLRCMQLQDSKAILYVGGGVTKNSNPEKEWLETVNKTNTIKKVIVS</sequence>